<dbReference type="SUPFAM" id="SSF55811">
    <property type="entry name" value="Nudix"/>
    <property type="match status" value="1"/>
</dbReference>
<accession>A0A075JKM3</accession>
<dbReference type="EMBL" id="CP008890">
    <property type="protein sequence ID" value="AIF41892.1"/>
    <property type="molecule type" value="Genomic_DNA"/>
</dbReference>
<evidence type="ECO:0000313" key="4">
    <source>
        <dbReference type="EMBL" id="AIF41892.1"/>
    </source>
</evidence>
<dbReference type="PROSITE" id="PS51462">
    <property type="entry name" value="NUDIX"/>
    <property type="match status" value="1"/>
</dbReference>
<dbReference type="PANTHER" id="PTHR43046:SF16">
    <property type="entry name" value="ADP-RIBOSE PYROPHOSPHATASE YJHB-RELATED"/>
    <property type="match status" value="1"/>
</dbReference>
<dbReference type="GeneID" id="41842196"/>
<dbReference type="PROSITE" id="PS00893">
    <property type="entry name" value="NUDIX_BOX"/>
    <property type="match status" value="1"/>
</dbReference>
<evidence type="ECO:0000313" key="5">
    <source>
        <dbReference type="Proteomes" id="UP000027986"/>
    </source>
</evidence>
<sequence>MSDYVAGLRSKVGHDLVLLPGVTGVVLRGAPASREVLAVRRSENGVWTLISGAIEPGEQAHEAMVREIHEETTLQAKVTRLLWVQTLPKSTYPNGDQIQYYDIGFVCEAVAGEAKVGDDESSEVAWFPVDALPALDDRYRKTLVLALEASRDVYLGTEGLRPEELS</sequence>
<dbReference type="CDD" id="cd18879">
    <property type="entry name" value="NUDIX_Hydrolase"/>
    <property type="match status" value="1"/>
</dbReference>
<keyword evidence="4" id="KW-0614">Plasmid</keyword>
<dbReference type="InterPro" id="IPR020084">
    <property type="entry name" value="NUDIX_hydrolase_CS"/>
</dbReference>
<dbReference type="OrthoDB" id="9814308at2"/>
<protein>
    <recommendedName>
        <fullName evidence="3">Nudix hydrolase domain-containing protein</fullName>
    </recommendedName>
</protein>
<feature type="domain" description="Nudix hydrolase" evidence="3">
    <location>
        <begin position="17"/>
        <end position="149"/>
    </location>
</feature>
<dbReference type="KEGG" id="dni:HX89_14380"/>
<evidence type="ECO:0000256" key="1">
    <source>
        <dbReference type="ARBA" id="ARBA00001946"/>
    </source>
</evidence>
<comment type="cofactor">
    <cofactor evidence="1">
        <name>Mg(2+)</name>
        <dbReference type="ChEBI" id="CHEBI:18420"/>
    </cofactor>
</comment>
<dbReference type="InterPro" id="IPR000086">
    <property type="entry name" value="NUDIX_hydrolase_dom"/>
</dbReference>
<dbReference type="InterPro" id="IPR015797">
    <property type="entry name" value="NUDIX_hydrolase-like_dom_sf"/>
</dbReference>
<dbReference type="GO" id="GO:0016787">
    <property type="term" value="F:hydrolase activity"/>
    <property type="evidence" value="ECO:0007669"/>
    <property type="project" value="UniProtKB-KW"/>
</dbReference>
<evidence type="ECO:0000259" key="3">
    <source>
        <dbReference type="PROSITE" id="PS51462"/>
    </source>
</evidence>
<evidence type="ECO:0000256" key="2">
    <source>
        <dbReference type="ARBA" id="ARBA00022801"/>
    </source>
</evidence>
<dbReference type="Pfam" id="PF00293">
    <property type="entry name" value="NUDIX"/>
    <property type="match status" value="1"/>
</dbReference>
<keyword evidence="5" id="KW-1185">Reference proteome</keyword>
<dbReference type="PANTHER" id="PTHR43046">
    <property type="entry name" value="GDP-MANNOSE MANNOSYL HYDROLASE"/>
    <property type="match status" value="1"/>
</dbReference>
<dbReference type="eggNOG" id="COG1051">
    <property type="taxonomic scope" value="Bacteria"/>
</dbReference>
<dbReference type="RefSeq" id="WP_041229554.1">
    <property type="nucleotide sequence ID" value="NZ_CP008890.1"/>
</dbReference>
<dbReference type="HOGENOM" id="CLU_037162_7_3_11"/>
<proteinExistence type="predicted"/>
<dbReference type="Gene3D" id="3.90.79.10">
    <property type="entry name" value="Nucleoside Triphosphate Pyrophosphohydrolase"/>
    <property type="match status" value="1"/>
</dbReference>
<dbReference type="AlphaFoldDB" id="A0A075JKM3"/>
<name>A0A075JKM3_9MICO</name>
<gene>
    <name evidence="4" type="ORF">HX89_14380</name>
</gene>
<keyword evidence="2" id="KW-0378">Hydrolase</keyword>
<organism evidence="4 5">
    <name type="scientific">Dermacoccus nishinomiyaensis</name>
    <dbReference type="NCBI Taxonomy" id="1274"/>
    <lineage>
        <taxon>Bacteria</taxon>
        <taxon>Bacillati</taxon>
        <taxon>Actinomycetota</taxon>
        <taxon>Actinomycetes</taxon>
        <taxon>Micrococcales</taxon>
        <taxon>Dermacoccaceae</taxon>
        <taxon>Dermacoccus</taxon>
    </lineage>
</organism>
<dbReference type="Proteomes" id="UP000027986">
    <property type="component" value="Plasmid unnamed"/>
</dbReference>
<geneLocation type="plasmid" evidence="4 5">
    <name>unnamed</name>
</geneLocation>
<reference evidence="4 5" key="1">
    <citation type="submission" date="2014-07" db="EMBL/GenBank/DDBJ databases">
        <title>Genome Sequencing of Dermacoccus nishinomiyaensis.</title>
        <authorList>
            <person name="Hong K.W."/>
            <person name="Chan K.G."/>
        </authorList>
    </citation>
    <scope>NUCLEOTIDE SEQUENCE [LARGE SCALE GENOMIC DNA]</scope>
    <source>
        <strain evidence="4 5">M25</strain>
        <plasmid evidence="5">Plasmid unnamed</plasmid>
    </source>
</reference>